<dbReference type="InterPro" id="IPR051909">
    <property type="entry name" value="MFP_Cation_Efflux"/>
</dbReference>
<accession>A0ABV6HLB4</accession>
<keyword evidence="7" id="KW-1185">Reference proteome</keyword>
<keyword evidence="2" id="KW-0813">Transport</keyword>
<dbReference type="EMBL" id="JBHLWO010000002">
    <property type="protein sequence ID" value="MFC0319656.1"/>
    <property type="molecule type" value="Genomic_DNA"/>
</dbReference>
<dbReference type="RefSeq" id="WP_130855784.1">
    <property type="nucleotide sequence ID" value="NZ_JBHLWO010000002.1"/>
</dbReference>
<dbReference type="PANTHER" id="PTHR30097:SF4">
    <property type="entry name" value="SLR6042 PROTEIN"/>
    <property type="match status" value="1"/>
</dbReference>
<dbReference type="Gene3D" id="2.40.50.100">
    <property type="match status" value="1"/>
</dbReference>
<feature type="domain" description="CzcB-like barrel-sandwich hybrid" evidence="5">
    <location>
        <begin position="77"/>
        <end position="214"/>
    </location>
</feature>
<proteinExistence type="inferred from homology"/>
<evidence type="ECO:0000256" key="2">
    <source>
        <dbReference type="ARBA" id="ARBA00022448"/>
    </source>
</evidence>
<comment type="caution">
    <text evidence="6">The sequence shown here is derived from an EMBL/GenBank/DDBJ whole genome shotgun (WGS) entry which is preliminary data.</text>
</comment>
<evidence type="ECO:0000256" key="3">
    <source>
        <dbReference type="SAM" id="Coils"/>
    </source>
</evidence>
<feature type="coiled-coil region" evidence="3">
    <location>
        <begin position="111"/>
        <end position="138"/>
    </location>
</feature>
<evidence type="ECO:0000313" key="6">
    <source>
        <dbReference type="EMBL" id="MFC0319656.1"/>
    </source>
</evidence>
<feature type="domain" description="CusB-like beta-barrel" evidence="4">
    <location>
        <begin position="218"/>
        <end position="291"/>
    </location>
</feature>
<dbReference type="InterPro" id="IPR058792">
    <property type="entry name" value="Beta-barrel_RND_2"/>
</dbReference>
<sequence>MRKSIIFISFIIALGVSSCNSSKESNGGQEEENIKKTCLNDDLKKIISTETIRTSVENKEILKLTGSVSYDEDKVYKFVPLLSGVVQHVGFSLGDYVKKGQILLEISSTDLNDMVAGLNEAELKLKIAQRQLSATQNLYADGVASDKEILEAQADVSNAQFEIKKTKASLDIFGGNIEKGVLVIRSKNDGYIVEKNIVNGQQIEAGGEPLFVIGDLSRVWVKANVYTGNISSVRRGQSVNIETTAYPNKHFNGVINRISNVVDPNERVLKAIIELDNQDLLLRPEMMATIDVYLDHQVHSMAIPHNAVIFDNEAYHLIKYNNDCDLEVVDFTPSYEDNHYYYVSDDHLHDGDRIIGKNSLLIYNRLIGR</sequence>
<dbReference type="Gene3D" id="2.40.30.170">
    <property type="match status" value="1"/>
</dbReference>
<evidence type="ECO:0000259" key="4">
    <source>
        <dbReference type="Pfam" id="PF25954"/>
    </source>
</evidence>
<gene>
    <name evidence="6" type="ORF">ACFFI0_15145</name>
</gene>
<protein>
    <submittedName>
        <fullName evidence="6">Efflux RND transporter periplasmic adaptor subunit</fullName>
    </submittedName>
</protein>
<dbReference type="Proteomes" id="UP001589774">
    <property type="component" value="Unassembled WGS sequence"/>
</dbReference>
<dbReference type="Pfam" id="PF25973">
    <property type="entry name" value="BSH_CzcB"/>
    <property type="match status" value="1"/>
</dbReference>
<dbReference type="PANTHER" id="PTHR30097">
    <property type="entry name" value="CATION EFFLUX SYSTEM PROTEIN CUSB"/>
    <property type="match status" value="1"/>
</dbReference>
<dbReference type="InterPro" id="IPR006143">
    <property type="entry name" value="RND_pump_MFP"/>
</dbReference>
<name>A0ABV6HLB4_9SPHI</name>
<dbReference type="PROSITE" id="PS51257">
    <property type="entry name" value="PROKAR_LIPOPROTEIN"/>
    <property type="match status" value="1"/>
</dbReference>
<evidence type="ECO:0000313" key="7">
    <source>
        <dbReference type="Proteomes" id="UP001589774"/>
    </source>
</evidence>
<comment type="similarity">
    <text evidence="1">Belongs to the membrane fusion protein (MFP) (TC 8.A.1) family.</text>
</comment>
<dbReference type="NCBIfam" id="TIGR01730">
    <property type="entry name" value="RND_mfp"/>
    <property type="match status" value="1"/>
</dbReference>
<dbReference type="InterPro" id="IPR058647">
    <property type="entry name" value="BSH_CzcB-like"/>
</dbReference>
<evidence type="ECO:0000259" key="5">
    <source>
        <dbReference type="Pfam" id="PF25973"/>
    </source>
</evidence>
<keyword evidence="3" id="KW-0175">Coiled coil</keyword>
<reference evidence="6 7" key="1">
    <citation type="submission" date="2024-09" db="EMBL/GenBank/DDBJ databases">
        <authorList>
            <person name="Sun Q."/>
            <person name="Mori K."/>
        </authorList>
    </citation>
    <scope>NUCLEOTIDE SEQUENCE [LARGE SCALE GENOMIC DNA]</scope>
    <source>
        <strain evidence="6 7">CCM 7765</strain>
    </source>
</reference>
<dbReference type="SUPFAM" id="SSF111369">
    <property type="entry name" value="HlyD-like secretion proteins"/>
    <property type="match status" value="1"/>
</dbReference>
<evidence type="ECO:0000256" key="1">
    <source>
        <dbReference type="ARBA" id="ARBA00009477"/>
    </source>
</evidence>
<dbReference type="Pfam" id="PF25954">
    <property type="entry name" value="Beta-barrel_RND_2"/>
    <property type="match status" value="1"/>
</dbReference>
<organism evidence="6 7">
    <name type="scientific">Olivibacter oleidegradans</name>
    <dbReference type="NCBI Taxonomy" id="760123"/>
    <lineage>
        <taxon>Bacteria</taxon>
        <taxon>Pseudomonadati</taxon>
        <taxon>Bacteroidota</taxon>
        <taxon>Sphingobacteriia</taxon>
        <taxon>Sphingobacteriales</taxon>
        <taxon>Sphingobacteriaceae</taxon>
        <taxon>Olivibacter</taxon>
    </lineage>
</organism>
<dbReference type="Gene3D" id="1.10.287.470">
    <property type="entry name" value="Helix hairpin bin"/>
    <property type="match status" value="1"/>
</dbReference>